<dbReference type="STRING" id="1210089.GCA_001613165_00581"/>
<evidence type="ECO:0000313" key="4">
    <source>
        <dbReference type="Proteomes" id="UP000255355"/>
    </source>
</evidence>
<evidence type="ECO:0000313" key="3">
    <source>
        <dbReference type="EMBL" id="RDI48966.1"/>
    </source>
</evidence>
<name>A0A370H4L0_9NOCA</name>
<dbReference type="InterPro" id="IPR045857">
    <property type="entry name" value="O16G_dom_2"/>
</dbReference>
<keyword evidence="4" id="KW-1185">Reference proteome</keyword>
<dbReference type="Proteomes" id="UP000255355">
    <property type="component" value="Unassembled WGS sequence"/>
</dbReference>
<protein>
    <submittedName>
        <fullName evidence="3">Alpha-glucosidase</fullName>
    </submittedName>
</protein>
<dbReference type="PANTHER" id="PTHR10357">
    <property type="entry name" value="ALPHA-AMYLASE FAMILY MEMBER"/>
    <property type="match status" value="1"/>
</dbReference>
<gene>
    <name evidence="3" type="ORF">DFR68_10791</name>
</gene>
<dbReference type="InterPro" id="IPR017853">
    <property type="entry name" value="GH"/>
</dbReference>
<dbReference type="GO" id="GO:0009313">
    <property type="term" value="P:oligosaccharide catabolic process"/>
    <property type="evidence" value="ECO:0007669"/>
    <property type="project" value="TreeGrafter"/>
</dbReference>
<dbReference type="GO" id="GO:0016853">
    <property type="term" value="F:isomerase activity"/>
    <property type="evidence" value="ECO:0007669"/>
    <property type="project" value="UniProtKB-KW"/>
</dbReference>
<dbReference type="Gene3D" id="3.20.20.80">
    <property type="entry name" value="Glycosidases"/>
    <property type="match status" value="1"/>
</dbReference>
<dbReference type="CDD" id="cd11332">
    <property type="entry name" value="AmyAc_OligoGlu_TS"/>
    <property type="match status" value="1"/>
</dbReference>
<dbReference type="Pfam" id="PF00128">
    <property type="entry name" value="Alpha-amylase"/>
    <property type="match status" value="1"/>
</dbReference>
<dbReference type="RefSeq" id="WP_068013544.1">
    <property type="nucleotide sequence ID" value="NZ_QQAZ01000007.1"/>
</dbReference>
<comment type="similarity">
    <text evidence="1">Belongs to the glycosyl hydrolase 13 family.</text>
</comment>
<evidence type="ECO:0000259" key="2">
    <source>
        <dbReference type="SMART" id="SM00642"/>
    </source>
</evidence>
<dbReference type="Gene3D" id="3.90.400.10">
    <property type="entry name" value="Oligo-1,6-glucosidase, Domain 2"/>
    <property type="match status" value="1"/>
</dbReference>
<dbReference type="GO" id="GO:0004556">
    <property type="term" value="F:alpha-amylase activity"/>
    <property type="evidence" value="ECO:0007669"/>
    <property type="project" value="TreeGrafter"/>
</dbReference>
<sequence>MQEHSTAPIAHGHATGDPWWRNAVIYQVYSRSFADGDGDGIGDLAGLLARLPYLARLGVDAIWLTPVYPSPMADGGYDVADYRDIDPVYGTLGDAETLIARAHALGLRVLFDIVPNHTSSAHPWFRAALRGDADARDRYWFRPGRGPEGGLPPNDWESIFGGPAWTRVDDGRWYLHLFASSQPDLNWNHPAVRADFERTLRFWFDRGLDGFRIDVAHGLVKDPALPDAGKRIVGFDRISDHPAWDQDGTADIYRSWRRIADSYSPPRIFVGEIHVCDNARLARYLRPGLLHTAFQMDLLRSSWRAAPLRAVVEDAVGQAAAVGASPAWVLANHDVTRIVTRYARSQPGAEIDSEWDRTRWTRETPDHDLGRRRARAAALLQLALPGCAYLYQGDELGLEEVEDLPGDIRQDPTWAQSGYTDVGRDGCRVPIPWSGDAPPYGFSPDHAERSPWLPQPAAWADRTVAAQDSDRGSFLTLYRTALALRRVYWADAAAIRWLDTPPGALAFTNGAAQCWVNTGDRAVELPGLPVALASPPVIDRLLPPDGSAWLIDRPRPDPIRRE</sequence>
<dbReference type="InterPro" id="IPR006047">
    <property type="entry name" value="GH13_cat_dom"/>
</dbReference>
<dbReference type="PANTHER" id="PTHR10357:SF179">
    <property type="entry name" value="NEUTRAL AND BASIC AMINO ACID TRANSPORT PROTEIN RBAT"/>
    <property type="match status" value="1"/>
</dbReference>
<evidence type="ECO:0000256" key="1">
    <source>
        <dbReference type="ARBA" id="ARBA00008061"/>
    </source>
</evidence>
<dbReference type="OrthoDB" id="9043248at2"/>
<dbReference type="SUPFAM" id="SSF51445">
    <property type="entry name" value="(Trans)glycosidases"/>
    <property type="match status" value="1"/>
</dbReference>
<dbReference type="AlphaFoldDB" id="A0A370H4L0"/>
<dbReference type="SMART" id="SM00642">
    <property type="entry name" value="Aamy"/>
    <property type="match status" value="1"/>
</dbReference>
<accession>A0A370H4L0</accession>
<proteinExistence type="inferred from homology"/>
<comment type="caution">
    <text evidence="3">The sequence shown here is derived from an EMBL/GenBank/DDBJ whole genome shotgun (WGS) entry which is preliminary data.</text>
</comment>
<feature type="domain" description="Glycosyl hydrolase family 13 catalytic" evidence="2">
    <location>
        <begin position="27"/>
        <end position="428"/>
    </location>
</feature>
<organism evidence="3 4">
    <name type="scientific">Nocardia mexicana</name>
    <dbReference type="NCBI Taxonomy" id="279262"/>
    <lineage>
        <taxon>Bacteria</taxon>
        <taxon>Bacillati</taxon>
        <taxon>Actinomycetota</taxon>
        <taxon>Actinomycetes</taxon>
        <taxon>Mycobacteriales</taxon>
        <taxon>Nocardiaceae</taxon>
        <taxon>Nocardia</taxon>
    </lineage>
</organism>
<reference evidence="3 4" key="1">
    <citation type="submission" date="2018-07" db="EMBL/GenBank/DDBJ databases">
        <title>Genomic Encyclopedia of Type Strains, Phase IV (KMG-IV): sequencing the most valuable type-strain genomes for metagenomic binning, comparative biology and taxonomic classification.</title>
        <authorList>
            <person name="Goeker M."/>
        </authorList>
    </citation>
    <scope>NUCLEOTIDE SEQUENCE [LARGE SCALE GENOMIC DNA]</scope>
    <source>
        <strain evidence="3 4">DSM 44952</strain>
    </source>
</reference>
<dbReference type="EMBL" id="QQAZ01000007">
    <property type="protein sequence ID" value="RDI48966.1"/>
    <property type="molecule type" value="Genomic_DNA"/>
</dbReference>